<dbReference type="Gene3D" id="3.10.100.10">
    <property type="entry name" value="Mannose-Binding Protein A, subunit A"/>
    <property type="match status" value="1"/>
</dbReference>
<evidence type="ECO:0000313" key="5">
    <source>
        <dbReference type="Proteomes" id="UP000507470"/>
    </source>
</evidence>
<sequence length="240" mass="27927">MLISQTRVDFSIVFLCIIFSIGIAQLNVVKHNFIIKKERRILPNSTSVITQITQSPTACASLCSIQETCCYASYDRKTKDCYLDESCCPQSEPSVDALMLKKITVSFSCQNKWLKYENKCFYFSEVEKTWDEARLTCECYGSMQVEVGSSGENDFLKKTAIVYNQSYWLGGNDKQSEGTWIWASSLTNFTFTDWYPSEPNNYNHGLYYEHCIRIERKFDFKWGNANCRSRYKFICEKKVE</sequence>
<keyword evidence="2" id="KW-0472">Membrane</keyword>
<dbReference type="SMART" id="SM00034">
    <property type="entry name" value="CLECT"/>
    <property type="match status" value="1"/>
</dbReference>
<dbReference type="PANTHER" id="PTHR22803">
    <property type="entry name" value="MANNOSE, PHOSPHOLIPASE, LECTIN RECEPTOR RELATED"/>
    <property type="match status" value="1"/>
</dbReference>
<keyword evidence="1" id="KW-1015">Disulfide bond</keyword>
<gene>
    <name evidence="4" type="ORF">MCOR_56747</name>
</gene>
<dbReference type="EMBL" id="CACVKT020010089">
    <property type="protein sequence ID" value="CAC5424876.1"/>
    <property type="molecule type" value="Genomic_DNA"/>
</dbReference>
<protein>
    <submittedName>
        <fullName evidence="4">CLEC17A</fullName>
    </submittedName>
</protein>
<organism evidence="4 5">
    <name type="scientific">Mytilus coruscus</name>
    <name type="common">Sea mussel</name>
    <dbReference type="NCBI Taxonomy" id="42192"/>
    <lineage>
        <taxon>Eukaryota</taxon>
        <taxon>Metazoa</taxon>
        <taxon>Spiralia</taxon>
        <taxon>Lophotrochozoa</taxon>
        <taxon>Mollusca</taxon>
        <taxon>Bivalvia</taxon>
        <taxon>Autobranchia</taxon>
        <taxon>Pteriomorphia</taxon>
        <taxon>Mytilida</taxon>
        <taxon>Mytiloidea</taxon>
        <taxon>Mytilidae</taxon>
        <taxon>Mytilinae</taxon>
        <taxon>Mytilus</taxon>
    </lineage>
</organism>
<dbReference type="InterPro" id="IPR018378">
    <property type="entry name" value="C-type_lectin_CS"/>
</dbReference>
<evidence type="ECO:0000256" key="2">
    <source>
        <dbReference type="SAM" id="Phobius"/>
    </source>
</evidence>
<dbReference type="InterPro" id="IPR016186">
    <property type="entry name" value="C-type_lectin-like/link_sf"/>
</dbReference>
<dbReference type="Pfam" id="PF00059">
    <property type="entry name" value="Lectin_C"/>
    <property type="match status" value="1"/>
</dbReference>
<dbReference type="Proteomes" id="UP000507470">
    <property type="component" value="Unassembled WGS sequence"/>
</dbReference>
<keyword evidence="2" id="KW-0812">Transmembrane</keyword>
<proteinExistence type="predicted"/>
<feature type="transmembrane region" description="Helical" evidence="2">
    <location>
        <begin position="12"/>
        <end position="29"/>
    </location>
</feature>
<dbReference type="PROSITE" id="PS00615">
    <property type="entry name" value="C_TYPE_LECTIN_1"/>
    <property type="match status" value="1"/>
</dbReference>
<dbReference type="InterPro" id="IPR050111">
    <property type="entry name" value="C-type_lectin/snaclec_domain"/>
</dbReference>
<evidence type="ECO:0000256" key="1">
    <source>
        <dbReference type="ARBA" id="ARBA00023157"/>
    </source>
</evidence>
<dbReference type="PROSITE" id="PS50041">
    <property type="entry name" value="C_TYPE_LECTIN_2"/>
    <property type="match status" value="1"/>
</dbReference>
<feature type="domain" description="C-type lectin" evidence="3">
    <location>
        <begin position="116"/>
        <end position="236"/>
    </location>
</feature>
<dbReference type="CDD" id="cd00037">
    <property type="entry name" value="CLECT"/>
    <property type="match status" value="1"/>
</dbReference>
<dbReference type="InterPro" id="IPR016187">
    <property type="entry name" value="CTDL_fold"/>
</dbReference>
<reference evidence="4 5" key="1">
    <citation type="submission" date="2020-06" db="EMBL/GenBank/DDBJ databases">
        <authorList>
            <person name="Li R."/>
            <person name="Bekaert M."/>
        </authorList>
    </citation>
    <scope>NUCLEOTIDE SEQUENCE [LARGE SCALE GENOMIC DNA]</scope>
    <source>
        <strain evidence="5">wild</strain>
    </source>
</reference>
<dbReference type="OrthoDB" id="6285913at2759"/>
<dbReference type="SUPFAM" id="SSF56436">
    <property type="entry name" value="C-type lectin-like"/>
    <property type="match status" value="1"/>
</dbReference>
<accession>A0A6J8EYX8</accession>
<dbReference type="AlphaFoldDB" id="A0A6J8EYX8"/>
<name>A0A6J8EYX8_MYTCO</name>
<evidence type="ECO:0000313" key="4">
    <source>
        <dbReference type="EMBL" id="CAC5424876.1"/>
    </source>
</evidence>
<keyword evidence="2" id="KW-1133">Transmembrane helix</keyword>
<evidence type="ECO:0000259" key="3">
    <source>
        <dbReference type="PROSITE" id="PS50041"/>
    </source>
</evidence>
<keyword evidence="5" id="KW-1185">Reference proteome</keyword>
<dbReference type="InterPro" id="IPR001304">
    <property type="entry name" value="C-type_lectin-like"/>
</dbReference>